<dbReference type="GO" id="GO:0050660">
    <property type="term" value="F:flavin adenine dinucleotide binding"/>
    <property type="evidence" value="ECO:0007669"/>
    <property type="project" value="InterPro"/>
</dbReference>
<dbReference type="InterPro" id="IPR037069">
    <property type="entry name" value="AcylCoA_DH/ox_N_sf"/>
</dbReference>
<proteinExistence type="inferred from homology"/>
<dbReference type="Pfam" id="PF02770">
    <property type="entry name" value="Acyl-CoA_dh_M"/>
    <property type="match status" value="1"/>
</dbReference>
<comment type="caution">
    <text evidence="9">The sequence shown here is derived from an EMBL/GenBank/DDBJ whole genome shotgun (WGS) entry which is preliminary data.</text>
</comment>
<sequence length="404" mass="43894">MTEFSLDLNEEQRDLRDWVHGFAADVVRPAAAEWDAREETPWPVIQEAAKVGLYGFEFIATCWADPSGLSLPIASEELFWGDSGIGLSIFGTTLAVAAIYGTGTPDQLVEWVPQCYGSVDEPAVGAFCSTEPEAGSDVAAMRTRARYDEATDEWVLNGQKAYATNGGIAAVHVVTASVEPSLGSRGQAAFVVPPGTPGLAATKKLKKLGLRASHTADVFLDEVRVPGRCLLGGREALLERLDRARSGQRGKSQAAMRTFELTRPTVGAQAIGVARAAYEYALAYAQERVQFGRPIIENQAIAFQLADMRMEIDAARLLVWRAAWMGRNNRPFTAGEGSMSKLKAGEVAVSVTEKAVQILGGAGFLRDHPVERWYRDAKIYTIFEGTSEIQRLVIARAISGRQIR</sequence>
<dbReference type="EMBL" id="JADBEB010000001">
    <property type="protein sequence ID" value="MBE1485922.1"/>
    <property type="molecule type" value="Genomic_DNA"/>
</dbReference>
<dbReference type="RefSeq" id="WP_192766037.1">
    <property type="nucleotide sequence ID" value="NZ_JADBEB010000001.1"/>
</dbReference>
<evidence type="ECO:0000313" key="10">
    <source>
        <dbReference type="Proteomes" id="UP000649753"/>
    </source>
</evidence>
<keyword evidence="3 5" id="KW-0285">Flavoprotein</keyword>
<keyword evidence="5 9" id="KW-0560">Oxidoreductase</keyword>
<gene>
    <name evidence="9" type="ORF">H4W31_001560</name>
</gene>
<dbReference type="InterPro" id="IPR006091">
    <property type="entry name" value="Acyl-CoA_Oxase/DH_mid-dom"/>
</dbReference>
<dbReference type="InterPro" id="IPR036250">
    <property type="entry name" value="AcylCo_DH-like_C"/>
</dbReference>
<evidence type="ECO:0000256" key="5">
    <source>
        <dbReference type="RuleBase" id="RU362125"/>
    </source>
</evidence>
<evidence type="ECO:0000256" key="3">
    <source>
        <dbReference type="ARBA" id="ARBA00022630"/>
    </source>
</evidence>
<feature type="domain" description="Acyl-CoA oxidase/dehydrogenase middle" evidence="7">
    <location>
        <begin position="126"/>
        <end position="223"/>
    </location>
</feature>
<accession>A0A927M2Z4</accession>
<comment type="cofactor">
    <cofactor evidence="1 5">
        <name>FAD</name>
        <dbReference type="ChEBI" id="CHEBI:57692"/>
    </cofactor>
</comment>
<evidence type="ECO:0000313" key="9">
    <source>
        <dbReference type="EMBL" id="MBE1485922.1"/>
    </source>
</evidence>
<organism evidence="9 10">
    <name type="scientific">Plantactinospora soyae</name>
    <dbReference type="NCBI Taxonomy" id="1544732"/>
    <lineage>
        <taxon>Bacteria</taxon>
        <taxon>Bacillati</taxon>
        <taxon>Actinomycetota</taxon>
        <taxon>Actinomycetes</taxon>
        <taxon>Micromonosporales</taxon>
        <taxon>Micromonosporaceae</taxon>
        <taxon>Plantactinospora</taxon>
    </lineage>
</organism>
<dbReference type="PANTHER" id="PTHR43884">
    <property type="entry name" value="ACYL-COA DEHYDROGENASE"/>
    <property type="match status" value="1"/>
</dbReference>
<dbReference type="Gene3D" id="2.40.110.10">
    <property type="entry name" value="Butyryl-CoA Dehydrogenase, subunit A, domain 2"/>
    <property type="match status" value="1"/>
</dbReference>
<dbReference type="AlphaFoldDB" id="A0A927M2Z4"/>
<dbReference type="EC" id="1.3.8.7" evidence="9"/>
<dbReference type="PANTHER" id="PTHR43884:SF12">
    <property type="entry name" value="ISOVALERYL-COA DEHYDROGENASE, MITOCHONDRIAL-RELATED"/>
    <property type="match status" value="1"/>
</dbReference>
<dbReference type="InterPro" id="IPR006089">
    <property type="entry name" value="Acyl-CoA_DH_CS"/>
</dbReference>
<dbReference type="InterPro" id="IPR046373">
    <property type="entry name" value="Acyl-CoA_Oxase/DH_mid-dom_sf"/>
</dbReference>
<dbReference type="FunFam" id="1.20.140.10:FF:000004">
    <property type="entry name" value="Acyl-CoA dehydrogenase FadE25"/>
    <property type="match status" value="1"/>
</dbReference>
<protein>
    <submittedName>
        <fullName evidence="9">Acyl-CoA dehydrogenase</fullName>
        <ecNumber evidence="9">1.3.8.7</ecNumber>
    </submittedName>
</protein>
<dbReference type="Pfam" id="PF00441">
    <property type="entry name" value="Acyl-CoA_dh_1"/>
    <property type="match status" value="1"/>
</dbReference>
<evidence type="ECO:0000259" key="8">
    <source>
        <dbReference type="Pfam" id="PF02771"/>
    </source>
</evidence>
<evidence type="ECO:0000256" key="1">
    <source>
        <dbReference type="ARBA" id="ARBA00001974"/>
    </source>
</evidence>
<dbReference type="SUPFAM" id="SSF56645">
    <property type="entry name" value="Acyl-CoA dehydrogenase NM domain-like"/>
    <property type="match status" value="1"/>
</dbReference>
<evidence type="ECO:0000256" key="2">
    <source>
        <dbReference type="ARBA" id="ARBA00009347"/>
    </source>
</evidence>
<dbReference type="PROSITE" id="PS00073">
    <property type="entry name" value="ACYL_COA_DH_2"/>
    <property type="match status" value="1"/>
</dbReference>
<dbReference type="SUPFAM" id="SSF47203">
    <property type="entry name" value="Acyl-CoA dehydrogenase C-terminal domain-like"/>
    <property type="match status" value="1"/>
</dbReference>
<feature type="domain" description="Acyl-CoA dehydrogenase/oxidase N-terminal" evidence="8">
    <location>
        <begin position="9"/>
        <end position="115"/>
    </location>
</feature>
<evidence type="ECO:0000256" key="4">
    <source>
        <dbReference type="ARBA" id="ARBA00022827"/>
    </source>
</evidence>
<feature type="domain" description="Acyl-CoA dehydrogenase/oxidase C-terminal" evidence="6">
    <location>
        <begin position="254"/>
        <end position="398"/>
    </location>
</feature>
<dbReference type="Gene3D" id="1.10.540.10">
    <property type="entry name" value="Acyl-CoA dehydrogenase/oxidase, N-terminal domain"/>
    <property type="match status" value="1"/>
</dbReference>
<dbReference type="Gene3D" id="1.20.140.10">
    <property type="entry name" value="Butyryl-CoA Dehydrogenase, subunit A, domain 3"/>
    <property type="match status" value="1"/>
</dbReference>
<reference evidence="9" key="1">
    <citation type="submission" date="2020-10" db="EMBL/GenBank/DDBJ databases">
        <title>Sequencing the genomes of 1000 actinobacteria strains.</title>
        <authorList>
            <person name="Klenk H.-P."/>
        </authorList>
    </citation>
    <scope>NUCLEOTIDE SEQUENCE</scope>
    <source>
        <strain evidence="9">DSM 46832</strain>
    </source>
</reference>
<dbReference type="InterPro" id="IPR009075">
    <property type="entry name" value="AcylCo_DH/oxidase_C"/>
</dbReference>
<comment type="similarity">
    <text evidence="2 5">Belongs to the acyl-CoA dehydrogenase family.</text>
</comment>
<evidence type="ECO:0000259" key="7">
    <source>
        <dbReference type="Pfam" id="PF02770"/>
    </source>
</evidence>
<evidence type="ECO:0000259" key="6">
    <source>
        <dbReference type="Pfam" id="PF00441"/>
    </source>
</evidence>
<dbReference type="InterPro" id="IPR009100">
    <property type="entry name" value="AcylCoA_DH/oxidase_NM_dom_sf"/>
</dbReference>
<dbReference type="GO" id="GO:0070991">
    <property type="term" value="F:medium-chain fatty acyl-CoA dehydrogenase activity"/>
    <property type="evidence" value="ECO:0007669"/>
    <property type="project" value="UniProtKB-EC"/>
</dbReference>
<dbReference type="Pfam" id="PF02771">
    <property type="entry name" value="Acyl-CoA_dh_N"/>
    <property type="match status" value="1"/>
</dbReference>
<name>A0A927M2Z4_9ACTN</name>
<dbReference type="InterPro" id="IPR013786">
    <property type="entry name" value="AcylCoA_DH/ox_N"/>
</dbReference>
<dbReference type="Proteomes" id="UP000649753">
    <property type="component" value="Unassembled WGS sequence"/>
</dbReference>
<keyword evidence="4 5" id="KW-0274">FAD</keyword>
<keyword evidence="10" id="KW-1185">Reference proteome</keyword>